<proteinExistence type="predicted"/>
<reference evidence="4 5" key="1">
    <citation type="journal article" date="2013" name="Science">
        <title>Pandoraviruses: amoeba viruses with genomes up to 2.5 Mb reaching that of parasitic eukaryotes.</title>
        <authorList>
            <person name="Philippe N."/>
            <person name="Legendre M."/>
            <person name="Doutre G."/>
            <person name="Coute Y."/>
            <person name="Poirot O."/>
            <person name="Lescot M."/>
            <person name="Arslan D."/>
            <person name="Seltzer V."/>
            <person name="Bertaux L."/>
            <person name="Bruley C."/>
            <person name="Garin J."/>
            <person name="Claverie J.M."/>
            <person name="Abergel C."/>
        </authorList>
    </citation>
    <scope>NUCLEOTIDE SEQUENCE [LARGE SCALE GENOMIC DNA]</scope>
</reference>
<name>S4VZQ2_9VIRU</name>
<organism evidence="4 5">
    <name type="scientific">Pandoravirus salinus</name>
    <dbReference type="NCBI Taxonomy" id="1349410"/>
    <lineage>
        <taxon>Viruses</taxon>
        <taxon>Pandoravirus</taxon>
    </lineage>
</organism>
<evidence type="ECO:0000256" key="3">
    <source>
        <dbReference type="SAM" id="MobiDB-lite"/>
    </source>
</evidence>
<evidence type="ECO:0008006" key="6">
    <source>
        <dbReference type="Google" id="ProtNLM"/>
    </source>
</evidence>
<dbReference type="SUPFAM" id="SSF49842">
    <property type="entry name" value="TNF-like"/>
    <property type="match status" value="1"/>
</dbReference>
<dbReference type="InterPro" id="IPR050392">
    <property type="entry name" value="Collagen/C1q_domain"/>
</dbReference>
<dbReference type="Pfam" id="PF01391">
    <property type="entry name" value="Collagen"/>
    <property type="match status" value="1"/>
</dbReference>
<dbReference type="Gene3D" id="2.60.120.40">
    <property type="match status" value="1"/>
</dbReference>
<evidence type="ECO:0000313" key="4">
    <source>
        <dbReference type="EMBL" id="AGO83522.1"/>
    </source>
</evidence>
<protein>
    <recommendedName>
        <fullName evidence="6">Complement C1q subcomponent subunit B</fullName>
    </recommendedName>
</protein>
<dbReference type="KEGG" id="vg:16605309"/>
<dbReference type="GeneID" id="16605309"/>
<feature type="compositionally biased region" description="Low complexity" evidence="3">
    <location>
        <begin position="37"/>
        <end position="46"/>
    </location>
</feature>
<gene>
    <name evidence="4" type="ORF">psal_cds_94</name>
</gene>
<dbReference type="PANTHER" id="PTHR15427:SF33">
    <property type="entry name" value="COLLAGEN IV NC1 DOMAIN-CONTAINING PROTEIN"/>
    <property type="match status" value="1"/>
</dbReference>
<evidence type="ECO:0000256" key="1">
    <source>
        <dbReference type="ARBA" id="ARBA00004613"/>
    </source>
</evidence>
<feature type="region of interest" description="Disordered" evidence="3">
    <location>
        <begin position="31"/>
        <end position="89"/>
    </location>
</feature>
<dbReference type="InterPro" id="IPR008160">
    <property type="entry name" value="Collagen"/>
</dbReference>
<keyword evidence="5" id="KW-1185">Reference proteome</keyword>
<dbReference type="InterPro" id="IPR008983">
    <property type="entry name" value="Tumour_necrosis_fac-like_dom"/>
</dbReference>
<dbReference type="PANTHER" id="PTHR15427">
    <property type="entry name" value="EMILIN ELASTIN MICROFIBRIL INTERFACE-LOCATED PROTEIN ELASTIN MICROFIBRIL INTERFACER"/>
    <property type="match status" value="1"/>
</dbReference>
<accession>S4VZQ2</accession>
<dbReference type="EMBL" id="KC977571">
    <property type="protein sequence ID" value="AGO83522.1"/>
    <property type="molecule type" value="Genomic_DNA"/>
</dbReference>
<sequence length="241" mass="23793">MSDRRASFQRPRCATAIPACAPVVRGTTGLGGPPGLIGPVGPSGEPGAPGPSGPPGAQGPVGPPGPPGSGGVQGPTGPPGIVGPQGPAPVTVAFRADGVAAQSVTTAAPIQVLYENQLYDLQDGVGADNYDPATSTFTAPLAGTYRFAAIVNGTRVTGQPTIVLSIVTSNAAQPPAQRWFTAFEALGGVQAYGGTVDGDFLLAAGDTVTVTIAGEDGTEFALGDAATINRTFCGSLLTQLV</sequence>
<dbReference type="RefSeq" id="YP_008436584.1">
    <property type="nucleotide sequence ID" value="NC_022098.1"/>
</dbReference>
<evidence type="ECO:0000313" key="5">
    <source>
        <dbReference type="Proteomes" id="UP000204584"/>
    </source>
</evidence>
<keyword evidence="2" id="KW-0964">Secreted</keyword>
<comment type="subcellular location">
    <subcellularLocation>
        <location evidence="1">Secreted</location>
    </subcellularLocation>
</comment>
<dbReference type="Proteomes" id="UP000204584">
    <property type="component" value="Segment"/>
</dbReference>
<evidence type="ECO:0000256" key="2">
    <source>
        <dbReference type="ARBA" id="ARBA00022525"/>
    </source>
</evidence>